<feature type="domain" description="HAMP" evidence="3">
    <location>
        <begin position="1"/>
        <end position="28"/>
    </location>
</feature>
<dbReference type="Proteomes" id="UP000034954">
    <property type="component" value="Unassembled WGS sequence"/>
</dbReference>
<feature type="domain" description="PAS" evidence="1">
    <location>
        <begin position="287"/>
        <end position="356"/>
    </location>
</feature>
<protein>
    <recommendedName>
        <fullName evidence="6">Two-component sensor kinase</fullName>
    </recommendedName>
</protein>
<evidence type="ECO:0008006" key="6">
    <source>
        <dbReference type="Google" id="ProtNLM"/>
    </source>
</evidence>
<dbReference type="PROSITE" id="PS50112">
    <property type="entry name" value="PAS"/>
    <property type="match status" value="1"/>
</dbReference>
<organism evidence="4 5">
    <name type="scientific">Candidatus Brocadia fulgida</name>
    <dbReference type="NCBI Taxonomy" id="380242"/>
    <lineage>
        <taxon>Bacteria</taxon>
        <taxon>Pseudomonadati</taxon>
        <taxon>Planctomycetota</taxon>
        <taxon>Candidatus Brocadiia</taxon>
        <taxon>Candidatus Brocadiales</taxon>
        <taxon>Candidatus Brocadiaceae</taxon>
        <taxon>Candidatus Brocadia</taxon>
    </lineage>
</organism>
<evidence type="ECO:0000313" key="5">
    <source>
        <dbReference type="Proteomes" id="UP000034954"/>
    </source>
</evidence>
<dbReference type="InterPro" id="IPR000014">
    <property type="entry name" value="PAS"/>
</dbReference>
<dbReference type="CDD" id="cd06225">
    <property type="entry name" value="HAMP"/>
    <property type="match status" value="1"/>
</dbReference>
<sequence>MDIKREDEIGGLANSFNTMAKSLDEKTREVVESEKRYRGMFNSIKEGVYQSEPGANGVFTFINKAGAEILGYSAPEEVIGTKVKDIYVDQEDRRRLCEKLEKDGVWREFVSLCKRKNGDSFYAERTSNMLRDEKGNPTDIYGVFRDISERKKAEQEITESEKRYRLLFDSIKEGVYQSEPGPDGAFTWVNQAGAEILGYRSPEEVIGTKVKDVYVNPDDRIKLLEKLAKDGVWKGFVSFCKRKNGERFYMERTSNLVVDEKGKAVRIDGIFRDITERKKLEEELKESERHHRQLLNSLKDGIYQCEPTDEGVFTWVNQAGAEILGYSSPEEVIGTRVKDLYVNPDDRKELLEKLEKEGVWRDFTSYCKRKNGERFISERTCNLVRDENGKPIRIEGVFRDITER</sequence>
<dbReference type="Gene3D" id="3.30.450.20">
    <property type="entry name" value="PAS domain"/>
    <property type="match status" value="3"/>
</dbReference>
<feature type="domain" description="PAC" evidence="2">
    <location>
        <begin position="107"/>
        <end position="159"/>
    </location>
</feature>
<dbReference type="InterPro" id="IPR003660">
    <property type="entry name" value="HAMP_dom"/>
</dbReference>
<dbReference type="GO" id="GO:0016020">
    <property type="term" value="C:membrane"/>
    <property type="evidence" value="ECO:0007669"/>
    <property type="project" value="InterPro"/>
</dbReference>
<dbReference type="PATRIC" id="fig|380242.3.peg.3643"/>
<proteinExistence type="predicted"/>
<name>A0A0M2UTQ4_9BACT</name>
<evidence type="ECO:0000259" key="2">
    <source>
        <dbReference type="PROSITE" id="PS50113"/>
    </source>
</evidence>
<feature type="domain" description="PAC" evidence="2">
    <location>
        <begin position="233"/>
        <end position="286"/>
    </location>
</feature>
<comment type="caution">
    <text evidence="4">The sequence shown here is derived from an EMBL/GenBank/DDBJ whole genome shotgun (WGS) entry which is preliminary data.</text>
</comment>
<dbReference type="Gene3D" id="1.10.8.500">
    <property type="entry name" value="HAMP domain in histidine kinase"/>
    <property type="match status" value="1"/>
</dbReference>
<dbReference type="Pfam" id="PF13426">
    <property type="entry name" value="PAS_9"/>
    <property type="match status" value="3"/>
</dbReference>
<dbReference type="EMBL" id="LAQJ01000277">
    <property type="protein sequence ID" value="KKO18366.1"/>
    <property type="molecule type" value="Genomic_DNA"/>
</dbReference>
<dbReference type="PANTHER" id="PTHR44757">
    <property type="entry name" value="DIGUANYLATE CYCLASE DGCP"/>
    <property type="match status" value="1"/>
</dbReference>
<dbReference type="InterPro" id="IPR052155">
    <property type="entry name" value="Biofilm_reg_signaling"/>
</dbReference>
<dbReference type="PROSITE" id="PS50113">
    <property type="entry name" value="PAC"/>
    <property type="match status" value="3"/>
</dbReference>
<dbReference type="InterPro" id="IPR001610">
    <property type="entry name" value="PAC"/>
</dbReference>
<evidence type="ECO:0000259" key="1">
    <source>
        <dbReference type="PROSITE" id="PS50112"/>
    </source>
</evidence>
<evidence type="ECO:0000259" key="3">
    <source>
        <dbReference type="PROSITE" id="PS50885"/>
    </source>
</evidence>
<dbReference type="PROSITE" id="PS50885">
    <property type="entry name" value="HAMP"/>
    <property type="match status" value="1"/>
</dbReference>
<keyword evidence="5" id="KW-1185">Reference proteome</keyword>
<dbReference type="SUPFAM" id="SSF55785">
    <property type="entry name" value="PYP-like sensor domain (PAS domain)"/>
    <property type="match status" value="3"/>
</dbReference>
<dbReference type="GO" id="GO:0007165">
    <property type="term" value="P:signal transduction"/>
    <property type="evidence" value="ECO:0007669"/>
    <property type="project" value="InterPro"/>
</dbReference>
<dbReference type="SMART" id="SM00086">
    <property type="entry name" value="PAC"/>
    <property type="match status" value="3"/>
</dbReference>
<accession>A0A0M2UTQ4</accession>
<dbReference type="AlphaFoldDB" id="A0A0M2UTQ4"/>
<gene>
    <name evidence="4" type="ORF">BROFUL_02942</name>
</gene>
<feature type="domain" description="PAC" evidence="2">
    <location>
        <begin position="361"/>
        <end position="404"/>
    </location>
</feature>
<dbReference type="NCBIfam" id="TIGR00229">
    <property type="entry name" value="sensory_box"/>
    <property type="match status" value="3"/>
</dbReference>
<dbReference type="CDD" id="cd00130">
    <property type="entry name" value="PAS"/>
    <property type="match status" value="3"/>
</dbReference>
<reference evidence="4 5" key="1">
    <citation type="journal article" date="2013" name="BMC Microbiol.">
        <title>Identification of the type II cytochrome c maturation pathway in anammox bacteria by comparative genomics.</title>
        <authorList>
            <person name="Ferousi C."/>
            <person name="Speth D.R."/>
            <person name="Reimann J."/>
            <person name="Op den Camp H.J."/>
            <person name="Allen J.W."/>
            <person name="Keltjens J.T."/>
            <person name="Jetten M.S."/>
        </authorList>
    </citation>
    <scope>NUCLEOTIDE SEQUENCE [LARGE SCALE GENOMIC DNA]</scope>
    <source>
        <strain evidence="4">RU1</strain>
    </source>
</reference>
<dbReference type="InterPro" id="IPR035965">
    <property type="entry name" value="PAS-like_dom_sf"/>
</dbReference>
<dbReference type="SMART" id="SM00091">
    <property type="entry name" value="PAS"/>
    <property type="match status" value="3"/>
</dbReference>
<dbReference type="PANTHER" id="PTHR44757:SF2">
    <property type="entry name" value="BIOFILM ARCHITECTURE MAINTENANCE PROTEIN MBAA"/>
    <property type="match status" value="1"/>
</dbReference>
<evidence type="ECO:0000313" key="4">
    <source>
        <dbReference type="EMBL" id="KKO18366.1"/>
    </source>
</evidence>
<dbReference type="InterPro" id="IPR000700">
    <property type="entry name" value="PAS-assoc_C"/>
</dbReference>